<evidence type="ECO:0000256" key="1">
    <source>
        <dbReference type="SAM" id="MobiDB-lite"/>
    </source>
</evidence>
<sequence length="56" mass="5992">MPKTSGNMLPTSVGHGNADRPATPSVTIVRNGPDSSDMMVYAPTSSERPYWPINAM</sequence>
<proteinExistence type="predicted"/>
<keyword evidence="3" id="KW-1185">Reference proteome</keyword>
<feature type="region of interest" description="Disordered" evidence="1">
    <location>
        <begin position="1"/>
        <end position="41"/>
    </location>
</feature>
<dbReference type="EMBL" id="ABLD01000008">
    <property type="protein sequence ID" value="EDT09887.1"/>
    <property type="molecule type" value="Genomic_DNA"/>
</dbReference>
<reference evidence="2 3" key="1">
    <citation type="submission" date="2008-03" db="EMBL/GenBank/DDBJ databases">
        <title>Sequencing of the draft genome and assembly of Burkholderia graminis C4D1M.</title>
        <authorList>
            <consortium name="US DOE Joint Genome Institute (JGI-PGF)"/>
            <person name="Copeland A."/>
            <person name="Lucas S."/>
            <person name="Lapidus A."/>
            <person name="Glavina del Rio T."/>
            <person name="Dalin E."/>
            <person name="Tice H."/>
            <person name="Bruce D."/>
            <person name="Goodwin L."/>
            <person name="Pitluck S."/>
            <person name="Larimer F."/>
            <person name="Land M.L."/>
            <person name="Hauser L."/>
            <person name="Tiedje J."/>
            <person name="Richardson P."/>
        </authorList>
    </citation>
    <scope>NUCLEOTIDE SEQUENCE [LARGE SCALE GENOMIC DNA]</scope>
    <source>
        <strain evidence="3">ATCC 700544 / DSM 17151 / LMG 18924 / NCIMB 13744 / C4D1M</strain>
    </source>
</reference>
<accession>B1G1C2</accession>
<dbReference type="Proteomes" id="UP000005045">
    <property type="component" value="Unassembled WGS sequence"/>
</dbReference>
<organism evidence="2 3">
    <name type="scientific">Paraburkholderia graminis (strain ATCC 700544 / DSM 17151 / LMG 18924 / NCIMB 13744 / C4D1M)</name>
    <dbReference type="NCBI Taxonomy" id="396598"/>
    <lineage>
        <taxon>Bacteria</taxon>
        <taxon>Pseudomonadati</taxon>
        <taxon>Pseudomonadota</taxon>
        <taxon>Betaproteobacteria</taxon>
        <taxon>Burkholderiales</taxon>
        <taxon>Burkholderiaceae</taxon>
        <taxon>Paraburkholderia</taxon>
    </lineage>
</organism>
<gene>
    <name evidence="2" type="ORF">BgramDRAFT_3159</name>
</gene>
<evidence type="ECO:0000313" key="2">
    <source>
        <dbReference type="EMBL" id="EDT09887.1"/>
    </source>
</evidence>
<evidence type="ECO:0000313" key="3">
    <source>
        <dbReference type="Proteomes" id="UP000005045"/>
    </source>
</evidence>
<comment type="caution">
    <text evidence="2">The sequence shown here is derived from an EMBL/GenBank/DDBJ whole genome shotgun (WGS) entry which is preliminary data.</text>
</comment>
<name>B1G1C2_PARG4</name>
<protein>
    <submittedName>
        <fullName evidence="2">Uncharacterized protein</fullName>
    </submittedName>
</protein>
<dbReference type="AlphaFoldDB" id="B1G1C2"/>
<feature type="compositionally biased region" description="Polar residues" evidence="1">
    <location>
        <begin position="1"/>
        <end position="10"/>
    </location>
</feature>